<dbReference type="GO" id="GO:0006547">
    <property type="term" value="P:L-histidine metabolic process"/>
    <property type="evidence" value="ECO:0007669"/>
    <property type="project" value="UniProtKB-KW"/>
</dbReference>
<dbReference type="PROSITE" id="PS51409">
    <property type="entry name" value="ARGINASE_2"/>
    <property type="match status" value="1"/>
</dbReference>
<evidence type="ECO:0000256" key="4">
    <source>
        <dbReference type="ARBA" id="ARBA00023211"/>
    </source>
</evidence>
<dbReference type="GO" id="GO:0046872">
    <property type="term" value="F:metal ion binding"/>
    <property type="evidence" value="ECO:0007669"/>
    <property type="project" value="UniProtKB-KW"/>
</dbReference>
<dbReference type="EMBL" id="AMRI01000003">
    <property type="protein sequence ID" value="EKE77010.1"/>
    <property type="molecule type" value="Genomic_DNA"/>
</dbReference>
<dbReference type="OrthoDB" id="9788689at2"/>
<comment type="similarity">
    <text evidence="5">Belongs to the arginase family.</text>
</comment>
<proteinExistence type="inferred from homology"/>
<name>K2KIB8_9GAMM</name>
<dbReference type="InterPro" id="IPR023696">
    <property type="entry name" value="Ureohydrolase_dom_sf"/>
</dbReference>
<evidence type="ECO:0000256" key="2">
    <source>
        <dbReference type="ARBA" id="ARBA00022801"/>
    </source>
</evidence>
<dbReference type="GO" id="GO:0033389">
    <property type="term" value="P:putrescine biosynthetic process from arginine, via agmatine"/>
    <property type="evidence" value="ECO:0007669"/>
    <property type="project" value="TreeGrafter"/>
</dbReference>
<gene>
    <name evidence="6" type="ORF">B3C1_02355</name>
</gene>
<keyword evidence="2" id="KW-0378">Hydrolase</keyword>
<sequence length="352" mass="37862">MTLKVYTHSDVARLVSHRPLETKIGEALTLLPQGNDLAQRLDQAKRLGARFALLGVPEDLGPKANLGKGGAELGWQAFLSRFLNLQSHPDFPTHSLLLLGELELNDLQTQGAALSNQRPEQLAQLRELVAEVDRRLAPLIEAVARAGLVPIVIGGGHNNAYPIIRGVSQALGHSLGVLNLDPHADFRPMEGRHSGNGFRYAQAEGYLGQYQVLAMHPFKNSAASQQALKAAGFGTVTYPELFVQRSLTLDQALDLLCGRLSGYPAGLELDMDVINLLPASAYTNTSLALADVEYLIHQASRRLKPRYLHLCEAAPARHPAGEAFGMADCGQALAAMVLAFVTAFDGQASTGI</sequence>
<dbReference type="Pfam" id="PF00491">
    <property type="entry name" value="Arginase"/>
    <property type="match status" value="1"/>
</dbReference>
<organism evidence="6 7">
    <name type="scientific">Gallaecimonas xiamenensis 3-C-1</name>
    <dbReference type="NCBI Taxonomy" id="745411"/>
    <lineage>
        <taxon>Bacteria</taxon>
        <taxon>Pseudomonadati</taxon>
        <taxon>Pseudomonadota</taxon>
        <taxon>Gammaproteobacteria</taxon>
        <taxon>Enterobacterales</taxon>
        <taxon>Gallaecimonadaceae</taxon>
        <taxon>Gallaecimonas</taxon>
    </lineage>
</organism>
<dbReference type="Proteomes" id="UP000006755">
    <property type="component" value="Unassembled WGS sequence"/>
</dbReference>
<dbReference type="InterPro" id="IPR006035">
    <property type="entry name" value="Ureohydrolase"/>
</dbReference>
<evidence type="ECO:0000256" key="1">
    <source>
        <dbReference type="ARBA" id="ARBA00022723"/>
    </source>
</evidence>
<comment type="caution">
    <text evidence="6">The sequence shown here is derived from an EMBL/GenBank/DDBJ whole genome shotgun (WGS) entry which is preliminary data.</text>
</comment>
<dbReference type="GO" id="GO:0008783">
    <property type="term" value="F:agmatinase activity"/>
    <property type="evidence" value="ECO:0007669"/>
    <property type="project" value="TreeGrafter"/>
</dbReference>
<evidence type="ECO:0000256" key="3">
    <source>
        <dbReference type="ARBA" id="ARBA00022808"/>
    </source>
</evidence>
<dbReference type="PANTHER" id="PTHR11358:SF35">
    <property type="entry name" value="FORMIMIDOYLGLUTAMASE"/>
    <property type="match status" value="1"/>
</dbReference>
<dbReference type="SUPFAM" id="SSF52768">
    <property type="entry name" value="Arginase/deacetylase"/>
    <property type="match status" value="1"/>
</dbReference>
<protein>
    <submittedName>
        <fullName evidence="6">Arginase/agmatinase/formiminoglutamase</fullName>
    </submittedName>
</protein>
<dbReference type="PATRIC" id="fig|745411.4.peg.461"/>
<evidence type="ECO:0000313" key="7">
    <source>
        <dbReference type="Proteomes" id="UP000006755"/>
    </source>
</evidence>
<dbReference type="STRING" id="745411.B3C1_02355"/>
<keyword evidence="3" id="KW-0369">Histidine metabolism</keyword>
<dbReference type="AlphaFoldDB" id="K2KIB8"/>
<keyword evidence="7" id="KW-1185">Reference proteome</keyword>
<dbReference type="PANTHER" id="PTHR11358">
    <property type="entry name" value="ARGINASE/AGMATINASE"/>
    <property type="match status" value="1"/>
</dbReference>
<reference evidence="6 7" key="1">
    <citation type="journal article" date="2012" name="J. Bacteriol.">
        <title>Genome Sequence of Gallaecimonas xiamenensis Type Strain 3-C-1.</title>
        <authorList>
            <person name="Lai Q."/>
            <person name="Wang L."/>
            <person name="Wang W."/>
            <person name="Shao Z."/>
        </authorList>
    </citation>
    <scope>NUCLEOTIDE SEQUENCE [LARGE SCALE GENOMIC DNA]</scope>
    <source>
        <strain evidence="6 7">3-C-1</strain>
    </source>
</reference>
<keyword evidence="4" id="KW-0464">Manganese</keyword>
<accession>K2KIB8</accession>
<evidence type="ECO:0000256" key="5">
    <source>
        <dbReference type="PROSITE-ProRule" id="PRU00742"/>
    </source>
</evidence>
<keyword evidence="1" id="KW-0479">Metal-binding</keyword>
<evidence type="ECO:0000313" key="6">
    <source>
        <dbReference type="EMBL" id="EKE77010.1"/>
    </source>
</evidence>
<dbReference type="eggNOG" id="COG0010">
    <property type="taxonomic scope" value="Bacteria"/>
</dbReference>
<dbReference type="Gene3D" id="3.40.800.10">
    <property type="entry name" value="Ureohydrolase domain"/>
    <property type="match status" value="1"/>
</dbReference>